<proteinExistence type="predicted"/>
<dbReference type="Pfam" id="PF04962">
    <property type="entry name" value="KduI"/>
    <property type="match status" value="1"/>
</dbReference>
<dbReference type="GO" id="GO:0008880">
    <property type="term" value="F:glucuronate isomerase activity"/>
    <property type="evidence" value="ECO:0007669"/>
    <property type="project" value="InterPro"/>
</dbReference>
<dbReference type="Gene3D" id="2.60.120.10">
    <property type="entry name" value="Jelly Rolls"/>
    <property type="match status" value="2"/>
</dbReference>
<keyword evidence="1" id="KW-0413">Isomerase</keyword>
<dbReference type="GO" id="GO:0019310">
    <property type="term" value="P:inositol catabolic process"/>
    <property type="evidence" value="ECO:0007669"/>
    <property type="project" value="InterPro"/>
</dbReference>
<evidence type="ECO:0000256" key="1">
    <source>
        <dbReference type="ARBA" id="ARBA00023235"/>
    </source>
</evidence>
<dbReference type="KEGG" id="sur:STAUR_6933"/>
<dbReference type="PANTHER" id="PTHR39193">
    <property type="entry name" value="5-DEOXY-GLUCURONATE ISOMERASE"/>
    <property type="match status" value="1"/>
</dbReference>
<dbReference type="AlphaFoldDB" id="E3FUJ1"/>
<sequence length="286" mass="31839">MRNLPGGGMADSTHASAALITRHRRGFPRGLTWVTREGEAELDTGLDFGLHRMGRGESFSHRTAKETAWVLLSGQAEVELEGARASLARASLFDEAPTVVHVPVGAQVRIEATSEEVEWAVVSATNPNAFAPRIFFPRDIQDELRGKGLVQDAAVRTVRLAFDTTHRPEGAFVVGEVINSPGRWSSYPPHHHAQTELYHYRFTLPQGYGHAELGDDVYKVKQYDTVKILGGVDHPQVSAPGYGMYYLWVVRHQPGNPYRGFEFTEEHRWVLDAQQQGWKPGSTKGQ</sequence>
<keyword evidence="3" id="KW-1185">Reference proteome</keyword>
<dbReference type="STRING" id="378806.STAUR_6933"/>
<reference evidence="2 3" key="1">
    <citation type="journal article" date="2011" name="Mol. Biol. Evol.">
        <title>Comparative genomic analysis of fruiting body formation in Myxococcales.</title>
        <authorList>
            <person name="Huntley S."/>
            <person name="Hamann N."/>
            <person name="Wegener-Feldbrugge S."/>
            <person name="Treuner-Lange A."/>
            <person name="Kube M."/>
            <person name="Reinhardt R."/>
            <person name="Klages S."/>
            <person name="Muller R."/>
            <person name="Ronning C.M."/>
            <person name="Nierman W.C."/>
            <person name="Sogaard-Andersen L."/>
        </authorList>
    </citation>
    <scope>NUCLEOTIDE SEQUENCE [LARGE SCALE GENOMIC DNA]</scope>
    <source>
        <strain evidence="2 3">DW4/3-1</strain>
    </source>
</reference>
<dbReference type="eggNOG" id="COG3718">
    <property type="taxonomic scope" value="Bacteria"/>
</dbReference>
<name>E3FUJ1_STIAD</name>
<dbReference type="Proteomes" id="UP000001351">
    <property type="component" value="Chromosome"/>
</dbReference>
<dbReference type="HOGENOM" id="CLU_084771_0_0_7"/>
<dbReference type="PANTHER" id="PTHR39193:SF1">
    <property type="entry name" value="5-DEOXY-GLUCURONATE ISOMERASE"/>
    <property type="match status" value="1"/>
</dbReference>
<dbReference type="InterPro" id="IPR024203">
    <property type="entry name" value="Deoxy-glucuronate_isom_IolB"/>
</dbReference>
<dbReference type="PIRSF" id="PIRSF036628">
    <property type="entry name" value="IolB"/>
    <property type="match status" value="1"/>
</dbReference>
<organism evidence="2 3">
    <name type="scientific">Stigmatella aurantiaca (strain DW4/3-1)</name>
    <dbReference type="NCBI Taxonomy" id="378806"/>
    <lineage>
        <taxon>Bacteria</taxon>
        <taxon>Pseudomonadati</taxon>
        <taxon>Myxococcota</taxon>
        <taxon>Myxococcia</taxon>
        <taxon>Myxococcales</taxon>
        <taxon>Cystobacterineae</taxon>
        <taxon>Archangiaceae</taxon>
        <taxon>Stigmatella</taxon>
    </lineage>
</organism>
<evidence type="ECO:0000313" key="2">
    <source>
        <dbReference type="EMBL" id="ADO74689.1"/>
    </source>
</evidence>
<dbReference type="InterPro" id="IPR011051">
    <property type="entry name" value="RmlC_Cupin_sf"/>
</dbReference>
<dbReference type="EMBL" id="CP002271">
    <property type="protein sequence ID" value="ADO74689.1"/>
    <property type="molecule type" value="Genomic_DNA"/>
</dbReference>
<dbReference type="InterPro" id="IPR021120">
    <property type="entry name" value="KduI/IolB_isomerase"/>
</dbReference>
<evidence type="ECO:0000313" key="3">
    <source>
        <dbReference type="Proteomes" id="UP000001351"/>
    </source>
</evidence>
<dbReference type="SUPFAM" id="SSF51182">
    <property type="entry name" value="RmlC-like cupins"/>
    <property type="match status" value="1"/>
</dbReference>
<protein>
    <submittedName>
        <fullName evidence="2">Myo-inositol catabolism protein</fullName>
    </submittedName>
</protein>
<gene>
    <name evidence="2" type="ordered locus">STAUR_6933</name>
</gene>
<accession>E3FUJ1</accession>
<dbReference type="InterPro" id="IPR014710">
    <property type="entry name" value="RmlC-like_jellyroll"/>
</dbReference>